<protein>
    <submittedName>
        <fullName evidence="1">Uncharacterized protein</fullName>
    </submittedName>
</protein>
<dbReference type="Gene3D" id="1.20.1590.10">
    <property type="entry name" value="YP_001051499.1 domain like"/>
    <property type="match status" value="1"/>
</dbReference>
<name>Q82V43_NITEU</name>
<organism evidence="1 2">
    <name type="scientific">Nitrosomonas europaea (strain ATCC 19718 / CIP 103999 / KCTC 2705 / NBRC 14298)</name>
    <dbReference type="NCBI Taxonomy" id="228410"/>
    <lineage>
        <taxon>Bacteria</taxon>
        <taxon>Pseudomonadati</taxon>
        <taxon>Pseudomonadota</taxon>
        <taxon>Betaproteobacteria</taxon>
        <taxon>Nitrosomonadales</taxon>
        <taxon>Nitrosomonadaceae</taxon>
        <taxon>Nitrosomonas</taxon>
    </lineage>
</organism>
<keyword evidence="2" id="KW-1185">Reference proteome</keyword>
<gene>
    <name evidence="1" type="ordered locus">NE1259</name>
</gene>
<dbReference type="InterPro" id="IPR007338">
    <property type="entry name" value="DUF416"/>
</dbReference>
<dbReference type="STRING" id="228410.NE1259"/>
<evidence type="ECO:0000313" key="2">
    <source>
        <dbReference type="Proteomes" id="UP000001416"/>
    </source>
</evidence>
<sequence length="211" mass="23427">MGVMKGIEFSESKLKEILDQLPIEAQSAFAASCAQRIFTCYVEYARVAKSKKVDLDAYSEAISYVWNAVIAGNHDAIILNGLLERCMAVLPSEEDAWESGTPYAEDAAAAIIYSLRSLASGCPQEAIWAAKRVYEAVDNFVVNTYNVNTNATDGEKFILDHPIVSNELSRQLRDLNEIINSKRDSESLKKTIKIIMERSKSESNDLFSEAT</sequence>
<dbReference type="Pfam" id="PF04222">
    <property type="entry name" value="DUF416"/>
    <property type="match status" value="1"/>
</dbReference>
<reference evidence="1 2" key="1">
    <citation type="journal article" date="2003" name="J. Bacteriol.">
        <title>Complete genome sequence of the ammonia-oxidizing bacterium and obligate chemolithoautotroph Nitrosomonas europaea.</title>
        <authorList>
            <person name="Chain P."/>
            <person name="Lamerdin J."/>
            <person name="Larimer F."/>
            <person name="Regala W."/>
            <person name="Land M."/>
            <person name="Hauser L."/>
            <person name="Hooper A."/>
            <person name="Klotz M."/>
            <person name="Norton J."/>
            <person name="Sayavedra-Soto L."/>
            <person name="Arciero D."/>
            <person name="Hommes N."/>
            <person name="Whittaker M."/>
            <person name="Arp D."/>
        </authorList>
    </citation>
    <scope>NUCLEOTIDE SEQUENCE [LARGE SCALE GENOMIC DNA]</scope>
    <source>
        <strain evidence="2">ATCC 19718 / CIP 103999 / KCTC 2705 / NBRC 14298</strain>
    </source>
</reference>
<dbReference type="SMR" id="Q82V43"/>
<dbReference type="Proteomes" id="UP000001416">
    <property type="component" value="Chromosome"/>
</dbReference>
<dbReference type="RefSeq" id="WP_011111844.1">
    <property type="nucleotide sequence ID" value="NC_004757.1"/>
</dbReference>
<proteinExistence type="predicted"/>
<dbReference type="EMBL" id="AL954747">
    <property type="protein sequence ID" value="CAD85170.1"/>
    <property type="molecule type" value="Genomic_DNA"/>
</dbReference>
<evidence type="ECO:0000313" key="1">
    <source>
        <dbReference type="EMBL" id="CAD85170.1"/>
    </source>
</evidence>
<dbReference type="HOGENOM" id="CLU_1303825_0_0_4"/>
<accession>Q82V43</accession>
<dbReference type="GeneID" id="87104434"/>
<dbReference type="OrthoDB" id="9204516at2"/>
<dbReference type="KEGG" id="neu:NE1259"/>
<dbReference type="InterPro" id="IPR023381">
    <property type="entry name" value="YP001051499.1-like_dom_sf"/>
</dbReference>
<dbReference type="AlphaFoldDB" id="Q82V43"/>